<dbReference type="Proteomes" id="UP000471640">
    <property type="component" value="Unassembled WGS sequence"/>
</dbReference>
<organism evidence="12 13">
    <name type="scientific">Thiorhodococcus mannitoliphagus</name>
    <dbReference type="NCBI Taxonomy" id="329406"/>
    <lineage>
        <taxon>Bacteria</taxon>
        <taxon>Pseudomonadati</taxon>
        <taxon>Pseudomonadota</taxon>
        <taxon>Gammaproteobacteria</taxon>
        <taxon>Chromatiales</taxon>
        <taxon>Chromatiaceae</taxon>
        <taxon>Thiorhodococcus</taxon>
    </lineage>
</organism>
<evidence type="ECO:0000256" key="4">
    <source>
        <dbReference type="ARBA" id="ARBA00022741"/>
    </source>
</evidence>
<feature type="binding site" evidence="10">
    <location>
        <begin position="138"/>
        <end position="142"/>
    </location>
    <ligand>
        <name>GMP</name>
        <dbReference type="ChEBI" id="CHEBI:58115"/>
    </ligand>
</feature>
<dbReference type="InterPro" id="IPR017510">
    <property type="entry name" value="RtcB2"/>
</dbReference>
<comment type="caution">
    <text evidence="12">The sequence shown here is derived from an EMBL/GenBank/DDBJ whole genome shotgun (WGS) entry which is preliminary data.</text>
</comment>
<keyword evidence="13" id="KW-1185">Reference proteome</keyword>
<accession>A0A6P1E0P6</accession>
<dbReference type="GO" id="GO:0006396">
    <property type="term" value="P:RNA processing"/>
    <property type="evidence" value="ECO:0007669"/>
    <property type="project" value="InterPro"/>
</dbReference>
<gene>
    <name evidence="12" type="ORF">G3480_24855</name>
</gene>
<evidence type="ECO:0000256" key="3">
    <source>
        <dbReference type="ARBA" id="ARBA00022723"/>
    </source>
</evidence>
<keyword evidence="6 10" id="KW-0342">GTP-binding</keyword>
<feature type="binding site" evidence="10">
    <location>
        <position position="279"/>
    </location>
    <ligand>
        <name>GMP</name>
        <dbReference type="ChEBI" id="CHEBI:58115"/>
    </ligand>
</feature>
<evidence type="ECO:0000256" key="8">
    <source>
        <dbReference type="ARBA" id="ARBA00047746"/>
    </source>
</evidence>
<evidence type="ECO:0000313" key="13">
    <source>
        <dbReference type="Proteomes" id="UP000471640"/>
    </source>
</evidence>
<feature type="binding site" evidence="11">
    <location>
        <position position="76"/>
    </location>
    <ligand>
        <name>Mn(2+)</name>
        <dbReference type="ChEBI" id="CHEBI:29035"/>
        <label>1</label>
    </ligand>
</feature>
<dbReference type="Pfam" id="PF01139">
    <property type="entry name" value="RtcB"/>
    <property type="match status" value="2"/>
</dbReference>
<keyword evidence="3 11" id="KW-0479">Metal-binding</keyword>
<dbReference type="PANTHER" id="PTHR11118">
    <property type="entry name" value="RNA-SPLICING LIGASE RTCB HOMOLOG"/>
    <property type="match status" value="1"/>
</dbReference>
<dbReference type="GO" id="GO:0003972">
    <property type="term" value="F:RNA ligase (ATP) activity"/>
    <property type="evidence" value="ECO:0007669"/>
    <property type="project" value="TreeGrafter"/>
</dbReference>
<dbReference type="EC" id="6.5.1.8" evidence="1"/>
<protein>
    <recommendedName>
        <fullName evidence="1">3'-phosphate/5'-hydroxy nucleic acid ligase</fullName>
        <ecNumber evidence="1">6.5.1.8</ecNumber>
    </recommendedName>
</protein>
<feature type="binding site" evidence="11">
    <location>
        <position position="241"/>
    </location>
    <ligand>
        <name>Mn(2+)</name>
        <dbReference type="ChEBI" id="CHEBI:29035"/>
        <label>2</label>
    </ligand>
</feature>
<evidence type="ECO:0000256" key="2">
    <source>
        <dbReference type="ARBA" id="ARBA00022598"/>
    </source>
</evidence>
<dbReference type="NCBIfam" id="NF007153">
    <property type="entry name" value="PRK09588.1"/>
    <property type="match status" value="1"/>
</dbReference>
<dbReference type="GO" id="GO:0170057">
    <property type="term" value="F:RNA ligase (GTP) activity"/>
    <property type="evidence" value="ECO:0007669"/>
    <property type="project" value="UniProtKB-EC"/>
</dbReference>
<name>A0A6P1E0P6_9GAMM</name>
<dbReference type="GO" id="GO:0046872">
    <property type="term" value="F:metal ion binding"/>
    <property type="evidence" value="ECO:0007669"/>
    <property type="project" value="UniProtKB-KW"/>
</dbReference>
<feature type="active site" description="GMP-histidine intermediate" evidence="9">
    <location>
        <position position="297"/>
    </location>
</feature>
<feature type="binding site" evidence="10">
    <location>
        <begin position="297"/>
        <end position="300"/>
    </location>
    <ligand>
        <name>GMP</name>
        <dbReference type="ChEBI" id="CHEBI:58115"/>
    </ligand>
</feature>
<evidence type="ECO:0000256" key="10">
    <source>
        <dbReference type="PIRSR" id="PIRSR601233-2"/>
    </source>
</evidence>
<evidence type="ECO:0000256" key="11">
    <source>
        <dbReference type="PIRSR" id="PIRSR601233-3"/>
    </source>
</evidence>
<feature type="binding site" evidence="11">
    <location>
        <position position="170"/>
    </location>
    <ligand>
        <name>Mn(2+)</name>
        <dbReference type="ChEBI" id="CHEBI:29035"/>
        <label>2</label>
    </ligand>
</feature>
<comment type="cofactor">
    <cofactor evidence="11">
        <name>Mn(2+)</name>
        <dbReference type="ChEBI" id="CHEBI:29035"/>
    </cofactor>
    <text evidence="11">Binds 2 manganese ions per subunit.</text>
</comment>
<evidence type="ECO:0000256" key="6">
    <source>
        <dbReference type="ARBA" id="ARBA00023134"/>
    </source>
</evidence>
<dbReference type="InterPro" id="IPR001233">
    <property type="entry name" value="RtcB"/>
</dbReference>
<sequence>MTESTQGPARLSSGATLIACADSWIEGEALRQLEQTAELPGMRAAVGLPDLHPGKGYPIGAAFLAARIYPALVGNDIGCGMALWQTDLLIRKLKPEPAMARLQGLEGPWEGDLEAWRAEHSLAPTDFDTALGTIGGGNHFAEIQAVEEILDPDTFAGLALDAERLLLLVHSGSRGLGESILRTVIDQHGHAELDPTSAAAQAYLSRHDQALDWAEANRRLIATRLLDALGTDAERRLDVWHNLVQAVDWKGERLWLHRKGAAPADRGPVVIPGSRGTLSYLVQPSRDCDLSLRSLAHGAGRKWKRGEARARLSARQRPDDLLTTALGGRVICEDKELLYDEAPEAYKGIDRVVADLVEAGLCSVIATLRPVLTYKVRRPAHRQPGARKPKRGRA</sequence>
<dbReference type="AlphaFoldDB" id="A0A6P1E0P6"/>
<evidence type="ECO:0000313" key="12">
    <source>
        <dbReference type="EMBL" id="NEX23479.1"/>
    </source>
</evidence>
<keyword evidence="4 10" id="KW-0547">Nucleotide-binding</keyword>
<feature type="binding site" evidence="11">
    <location>
        <position position="139"/>
    </location>
    <ligand>
        <name>Mn(2+)</name>
        <dbReference type="ChEBI" id="CHEBI:29035"/>
        <label>1</label>
    </ligand>
</feature>
<dbReference type="EMBL" id="JAAIJR010000213">
    <property type="protein sequence ID" value="NEX23479.1"/>
    <property type="molecule type" value="Genomic_DNA"/>
</dbReference>
<evidence type="ECO:0000256" key="7">
    <source>
        <dbReference type="ARBA" id="ARBA00023211"/>
    </source>
</evidence>
<evidence type="ECO:0000256" key="9">
    <source>
        <dbReference type="PIRSR" id="PIRSR601233-1"/>
    </source>
</evidence>
<dbReference type="GO" id="GO:0042245">
    <property type="term" value="P:RNA repair"/>
    <property type="evidence" value="ECO:0007669"/>
    <property type="project" value="UniProtKB-KW"/>
</dbReference>
<feature type="binding site" evidence="10">
    <location>
        <begin position="241"/>
        <end position="242"/>
    </location>
    <ligand>
        <name>GMP</name>
        <dbReference type="ChEBI" id="CHEBI:58115"/>
    </ligand>
</feature>
<keyword evidence="2 12" id="KW-0436">Ligase</keyword>
<dbReference type="GO" id="GO:0005525">
    <property type="term" value="F:GTP binding"/>
    <property type="evidence" value="ECO:0007669"/>
    <property type="project" value="UniProtKB-KW"/>
</dbReference>
<dbReference type="NCBIfam" id="TIGR03073">
    <property type="entry name" value="release_rtcB"/>
    <property type="match status" value="1"/>
</dbReference>
<dbReference type="PANTHER" id="PTHR11118:SF1">
    <property type="entry name" value="RNA-SPLICING LIGASE RTCB HOMOLOG"/>
    <property type="match status" value="1"/>
</dbReference>
<comment type="catalytic activity">
    <reaction evidence="8">
        <text>a 3'-end 3'-phospho-ribonucleotide-RNA + a 5'-end dephospho-ribonucleoside-RNA + GTP = a ribonucleotidyl-ribonucleotide-RNA + GMP + diphosphate</text>
        <dbReference type="Rhea" id="RHEA:68076"/>
        <dbReference type="Rhea" id="RHEA-COMP:10463"/>
        <dbReference type="Rhea" id="RHEA-COMP:13936"/>
        <dbReference type="Rhea" id="RHEA-COMP:17355"/>
        <dbReference type="ChEBI" id="CHEBI:33019"/>
        <dbReference type="ChEBI" id="CHEBI:37565"/>
        <dbReference type="ChEBI" id="CHEBI:58115"/>
        <dbReference type="ChEBI" id="CHEBI:83062"/>
        <dbReference type="ChEBI" id="CHEBI:138284"/>
        <dbReference type="ChEBI" id="CHEBI:173118"/>
        <dbReference type="EC" id="6.5.1.8"/>
    </reaction>
</comment>
<dbReference type="InterPro" id="IPR036025">
    <property type="entry name" value="RtcB-like_sf"/>
</dbReference>
<keyword evidence="7 11" id="KW-0464">Manganese</keyword>
<proteinExistence type="predicted"/>
<dbReference type="SUPFAM" id="SSF103365">
    <property type="entry name" value="Hypothetical protein PH1602"/>
    <property type="match status" value="1"/>
</dbReference>
<keyword evidence="5" id="KW-0692">RNA repair</keyword>
<reference evidence="13" key="1">
    <citation type="journal article" date="2020" name="Microbiol. Resour. Announc.">
        <title>Draft Genome Sequences of Thiorhodococcus mannitoliphagus and Thiorhodococcus minor, Purple Sulfur Photosynthetic Bacteria in the Gammaproteobacterial Family Chromatiaceae.</title>
        <authorList>
            <person name="Aviles F.A."/>
            <person name="Meyer T.E."/>
            <person name="Kyndt J.A."/>
        </authorList>
    </citation>
    <scope>NUCLEOTIDE SEQUENCE [LARGE SCALE GENOMIC DNA]</scope>
    <source>
        <strain evidence="13">DSM 18266</strain>
    </source>
</reference>
<reference evidence="12 13" key="2">
    <citation type="submission" date="2020-02" db="EMBL/GenBank/DDBJ databases">
        <title>Genome sequences of Thiorhodococcus mannitoliphagus and Thiorhodococcus minor, purple sulfur photosynthetic bacteria in the gammaproteobacterial family, Chromatiaceae.</title>
        <authorList>
            <person name="Aviles F.A."/>
            <person name="Meyer T.E."/>
            <person name="Kyndt J.A."/>
        </authorList>
    </citation>
    <scope>NUCLEOTIDE SEQUENCE [LARGE SCALE GENOMIC DNA]</scope>
    <source>
        <strain evidence="12 13">DSM 18266</strain>
    </source>
</reference>
<evidence type="ECO:0000256" key="1">
    <source>
        <dbReference type="ARBA" id="ARBA00012726"/>
    </source>
</evidence>
<dbReference type="Gene3D" id="3.90.1860.10">
    <property type="entry name" value="tRNA-splicing ligase RtcB"/>
    <property type="match status" value="1"/>
</dbReference>
<evidence type="ECO:0000256" key="5">
    <source>
        <dbReference type="ARBA" id="ARBA00022800"/>
    </source>
</evidence>